<evidence type="ECO:0000313" key="1">
    <source>
        <dbReference type="EMBL" id="KAF6136003.1"/>
    </source>
</evidence>
<comment type="caution">
    <text evidence="1">The sequence shown here is derived from an EMBL/GenBank/DDBJ whole genome shotgun (WGS) entry which is preliminary data.</text>
</comment>
<accession>A0A7J7L080</accession>
<dbReference type="Proteomes" id="UP000541444">
    <property type="component" value="Unassembled WGS sequence"/>
</dbReference>
<proteinExistence type="predicted"/>
<dbReference type="EMBL" id="JACGCM010002768">
    <property type="protein sequence ID" value="KAF6136003.1"/>
    <property type="molecule type" value="Genomic_DNA"/>
</dbReference>
<name>A0A7J7L080_9MAGN</name>
<sequence length="123" mass="13374">MKFKLIASVKDVVSLSSNHMSNSPNDLWIISMPGFPTKPRPIPSIGSCKWVLLWFEEIKLNCGGSTLGSPGKGGFGVIVRDSSYNILGVIIKGLGTVNNYEAKCEAILGSHLGLRKHLEQNFD</sequence>
<organism evidence="1 2">
    <name type="scientific">Kingdonia uniflora</name>
    <dbReference type="NCBI Taxonomy" id="39325"/>
    <lineage>
        <taxon>Eukaryota</taxon>
        <taxon>Viridiplantae</taxon>
        <taxon>Streptophyta</taxon>
        <taxon>Embryophyta</taxon>
        <taxon>Tracheophyta</taxon>
        <taxon>Spermatophyta</taxon>
        <taxon>Magnoliopsida</taxon>
        <taxon>Ranunculales</taxon>
        <taxon>Circaeasteraceae</taxon>
        <taxon>Kingdonia</taxon>
    </lineage>
</organism>
<protein>
    <recommendedName>
        <fullName evidence="3">RNase H type-1 domain-containing protein</fullName>
    </recommendedName>
</protein>
<evidence type="ECO:0008006" key="3">
    <source>
        <dbReference type="Google" id="ProtNLM"/>
    </source>
</evidence>
<reference evidence="1 2" key="1">
    <citation type="journal article" date="2020" name="IScience">
        <title>Genome Sequencing of the Endangered Kingdonia uniflora (Circaeasteraceae, Ranunculales) Reveals Potential Mechanisms of Evolutionary Specialization.</title>
        <authorList>
            <person name="Sun Y."/>
            <person name="Deng T."/>
            <person name="Zhang A."/>
            <person name="Moore M.J."/>
            <person name="Landis J.B."/>
            <person name="Lin N."/>
            <person name="Zhang H."/>
            <person name="Zhang X."/>
            <person name="Huang J."/>
            <person name="Zhang X."/>
            <person name="Sun H."/>
            <person name="Wang H."/>
        </authorList>
    </citation>
    <scope>NUCLEOTIDE SEQUENCE [LARGE SCALE GENOMIC DNA]</scope>
    <source>
        <strain evidence="1">TB1705</strain>
        <tissue evidence="1">Leaf</tissue>
    </source>
</reference>
<gene>
    <name evidence="1" type="ORF">GIB67_006895</name>
</gene>
<dbReference type="AlphaFoldDB" id="A0A7J7L080"/>
<keyword evidence="2" id="KW-1185">Reference proteome</keyword>
<dbReference type="OrthoDB" id="1751350at2759"/>
<evidence type="ECO:0000313" key="2">
    <source>
        <dbReference type="Proteomes" id="UP000541444"/>
    </source>
</evidence>